<dbReference type="STRING" id="1300344.I598_2178"/>
<dbReference type="InterPro" id="IPR029063">
    <property type="entry name" value="SAM-dependent_MTases_sf"/>
</dbReference>
<evidence type="ECO:0000313" key="1">
    <source>
        <dbReference type="EMBL" id="ANC31719.1"/>
    </source>
</evidence>
<name>A0A168FGX4_9MICO</name>
<evidence type="ECO:0000313" key="2">
    <source>
        <dbReference type="Proteomes" id="UP000076794"/>
    </source>
</evidence>
<accession>A0A168FGX4</accession>
<protein>
    <submittedName>
        <fullName evidence="1">Uncharacterized protein</fullName>
    </submittedName>
</protein>
<sequence>MLVGVARALAPGGGLLLGLFDGADLAPFDHRVAPAWTWSADGAAERLDAAGFDVVEVERRHVPGVRPHLAVVARRRVGRSSPVRSSLRPNR</sequence>
<dbReference type="KEGG" id="ido:I598_2178"/>
<keyword evidence="2" id="KW-1185">Reference proteome</keyword>
<dbReference type="AlphaFoldDB" id="A0A168FGX4"/>
<reference evidence="1 2" key="1">
    <citation type="submission" date="2016-01" db="EMBL/GenBank/DDBJ databases">
        <title>Complete genome sequence of a soil Actinobacterium, Isoptericola dokdonensis DS-3.</title>
        <authorList>
            <person name="Kwon S.-K."/>
            <person name="Kim J.F."/>
        </authorList>
    </citation>
    <scope>NUCLEOTIDE SEQUENCE [LARGE SCALE GENOMIC DNA]</scope>
    <source>
        <strain evidence="1 2">DS-3</strain>
    </source>
</reference>
<dbReference type="Gene3D" id="3.40.50.150">
    <property type="entry name" value="Vaccinia Virus protein VP39"/>
    <property type="match status" value="1"/>
</dbReference>
<dbReference type="EMBL" id="CP014209">
    <property type="protein sequence ID" value="ANC31719.1"/>
    <property type="molecule type" value="Genomic_DNA"/>
</dbReference>
<dbReference type="Proteomes" id="UP000076794">
    <property type="component" value="Chromosome"/>
</dbReference>
<proteinExistence type="predicted"/>
<dbReference type="OrthoDB" id="9805171at2"/>
<organism evidence="1 2">
    <name type="scientific">Isoptericola dokdonensis DS-3</name>
    <dbReference type="NCBI Taxonomy" id="1300344"/>
    <lineage>
        <taxon>Bacteria</taxon>
        <taxon>Bacillati</taxon>
        <taxon>Actinomycetota</taxon>
        <taxon>Actinomycetes</taxon>
        <taxon>Micrococcales</taxon>
        <taxon>Promicromonosporaceae</taxon>
        <taxon>Isoptericola</taxon>
    </lineage>
</organism>
<dbReference type="RefSeq" id="WP_068202960.1">
    <property type="nucleotide sequence ID" value="NZ_CP014209.1"/>
</dbReference>
<dbReference type="SUPFAM" id="SSF53335">
    <property type="entry name" value="S-adenosyl-L-methionine-dependent methyltransferases"/>
    <property type="match status" value="1"/>
</dbReference>
<dbReference type="PATRIC" id="fig|1300344.3.peg.2188"/>
<gene>
    <name evidence="1" type="ORF">I598_2178</name>
</gene>